<sequence>MAELLASTFFLFLFLAVIFLLMGLRIVSEYDRLVVFRLGRYVGERGPGIVYIVPFIERAEKVDTRVITLEVPTQETLTRDNIPIKVNAVVYYRIINPGRAVVMVMDPHHATFQLAQTTLRSVVGQSDLDELLAHREAVNSRLREIIDEGTEPWGVKVSTVEIRDIELPAGMQRAIAAQAEAERERRAKIILADGEYQAANRLVDAARLISQDPNAITLRYLQTLREIASERSTVIVFPINLEAALQGILGQMRSASSPPSAPAEGEPPIRPE</sequence>
<feature type="region of interest" description="Disordered" evidence="2">
    <location>
        <begin position="252"/>
        <end position="272"/>
    </location>
</feature>
<protein>
    <recommendedName>
        <fullName evidence="4">Band 7 domain-containing protein</fullName>
    </recommendedName>
</protein>
<dbReference type="Proteomes" id="UP000244016">
    <property type="component" value="Unassembled WGS sequence"/>
</dbReference>
<dbReference type="GO" id="GO:0005886">
    <property type="term" value="C:plasma membrane"/>
    <property type="evidence" value="ECO:0007669"/>
    <property type="project" value="InterPro"/>
</dbReference>
<dbReference type="InterPro" id="IPR036013">
    <property type="entry name" value="Band_7/SPFH_dom_sf"/>
</dbReference>
<reference evidence="5 6" key="1">
    <citation type="submission" date="2017-08" db="EMBL/GenBank/DDBJ databases">
        <title>Burning lignite coal seam in the remote Altai Mountains harbors a hydrogen-driven thermophilic microbial community.</title>
        <authorList>
            <person name="Kadnikov V.V."/>
            <person name="Mardanov A.V."/>
            <person name="Ivasenko D."/>
            <person name="Beletsky A.V."/>
            <person name="Karnachuk O.V."/>
            <person name="Ravin N.V."/>
        </authorList>
    </citation>
    <scope>NUCLEOTIDE SEQUENCE [LARGE SCALE GENOMIC DNA]</scope>
    <source>
        <strain evidence="5">AL31</strain>
    </source>
</reference>
<gene>
    <name evidence="5" type="ORF">BLITH_1099</name>
</gene>
<evidence type="ECO:0000256" key="1">
    <source>
        <dbReference type="ARBA" id="ARBA00008164"/>
    </source>
</evidence>
<dbReference type="InterPro" id="IPR001107">
    <property type="entry name" value="Band_7"/>
</dbReference>
<evidence type="ECO:0000259" key="4">
    <source>
        <dbReference type="SMART" id="SM00244"/>
    </source>
</evidence>
<comment type="similarity">
    <text evidence="1">Belongs to the band 7/mec-2 family.</text>
</comment>
<accession>A0A2T5G7H9</accession>
<name>A0A2T5G7H9_9BACL</name>
<evidence type="ECO:0000256" key="2">
    <source>
        <dbReference type="SAM" id="MobiDB-lite"/>
    </source>
</evidence>
<feature type="domain" description="Band 7" evidence="4">
    <location>
        <begin position="22"/>
        <end position="179"/>
    </location>
</feature>
<dbReference type="PRINTS" id="PR00721">
    <property type="entry name" value="STOMATIN"/>
</dbReference>
<keyword evidence="3" id="KW-1133">Transmembrane helix</keyword>
<dbReference type="SMART" id="SM00244">
    <property type="entry name" value="PHB"/>
    <property type="match status" value="1"/>
</dbReference>
<comment type="caution">
    <text evidence="5">The sequence shown here is derived from an EMBL/GenBank/DDBJ whole genome shotgun (WGS) entry which is preliminary data.</text>
</comment>
<dbReference type="CDD" id="cd08826">
    <property type="entry name" value="SPFH_eoslipins_u1"/>
    <property type="match status" value="1"/>
</dbReference>
<proteinExistence type="inferred from homology"/>
<dbReference type="Gene3D" id="6.10.250.2090">
    <property type="match status" value="1"/>
</dbReference>
<feature type="transmembrane region" description="Helical" evidence="3">
    <location>
        <begin position="6"/>
        <end position="27"/>
    </location>
</feature>
<dbReference type="AlphaFoldDB" id="A0A2T5G7H9"/>
<keyword evidence="3" id="KW-0812">Transmembrane</keyword>
<dbReference type="FunFam" id="3.30.479.30:FF:000004">
    <property type="entry name" value="Putative membrane protease family, stomatin"/>
    <property type="match status" value="1"/>
</dbReference>
<dbReference type="Pfam" id="PF01145">
    <property type="entry name" value="Band_7"/>
    <property type="match status" value="1"/>
</dbReference>
<dbReference type="InterPro" id="IPR043202">
    <property type="entry name" value="Band-7_stomatin-like"/>
</dbReference>
<dbReference type="GO" id="GO:0098552">
    <property type="term" value="C:side of membrane"/>
    <property type="evidence" value="ECO:0007669"/>
    <property type="project" value="UniProtKB-ARBA"/>
</dbReference>
<evidence type="ECO:0000313" key="5">
    <source>
        <dbReference type="EMBL" id="PTQ52132.1"/>
    </source>
</evidence>
<dbReference type="SUPFAM" id="SSF117892">
    <property type="entry name" value="Band 7/SPFH domain"/>
    <property type="match status" value="1"/>
</dbReference>
<evidence type="ECO:0000256" key="3">
    <source>
        <dbReference type="SAM" id="Phobius"/>
    </source>
</evidence>
<dbReference type="PANTHER" id="PTHR10264:SF19">
    <property type="entry name" value="AT06885P-RELATED"/>
    <property type="match status" value="1"/>
</dbReference>
<evidence type="ECO:0000313" key="6">
    <source>
        <dbReference type="Proteomes" id="UP000244016"/>
    </source>
</evidence>
<dbReference type="InterPro" id="IPR001972">
    <property type="entry name" value="Stomatin_HflK_fam"/>
</dbReference>
<organism evidence="5 6">
    <name type="scientific">Brockia lithotrophica</name>
    <dbReference type="NCBI Taxonomy" id="933949"/>
    <lineage>
        <taxon>Bacteria</taxon>
        <taxon>Bacillati</taxon>
        <taxon>Bacillota</taxon>
        <taxon>Bacilli</taxon>
        <taxon>Bacillales</taxon>
        <taxon>Bacillales Family X. Incertae Sedis</taxon>
        <taxon>Brockia</taxon>
    </lineage>
</organism>
<dbReference type="PANTHER" id="PTHR10264">
    <property type="entry name" value="BAND 7 PROTEIN-RELATED"/>
    <property type="match status" value="1"/>
</dbReference>
<dbReference type="EMBL" id="PEBW01000003">
    <property type="protein sequence ID" value="PTQ52132.1"/>
    <property type="molecule type" value="Genomic_DNA"/>
</dbReference>
<dbReference type="Gene3D" id="3.30.479.30">
    <property type="entry name" value="Band 7 domain"/>
    <property type="match status" value="1"/>
</dbReference>
<keyword evidence="3" id="KW-0472">Membrane</keyword>